<evidence type="ECO:0000256" key="7">
    <source>
        <dbReference type="SAM" id="MobiDB-lite"/>
    </source>
</evidence>
<keyword evidence="3" id="KW-0812">Transmembrane</keyword>
<dbReference type="GO" id="GO:0016020">
    <property type="term" value="C:membrane"/>
    <property type="evidence" value="ECO:0007669"/>
    <property type="project" value="UniProtKB-SubCell"/>
</dbReference>
<dbReference type="EMBL" id="JAYKXP010000226">
    <property type="protein sequence ID" value="KAK7018664.1"/>
    <property type="molecule type" value="Genomic_DNA"/>
</dbReference>
<dbReference type="Pfam" id="PF03134">
    <property type="entry name" value="TB2_DP1_HVA22"/>
    <property type="match status" value="1"/>
</dbReference>
<evidence type="ECO:0000256" key="3">
    <source>
        <dbReference type="ARBA" id="ARBA00022692"/>
    </source>
</evidence>
<organism evidence="8 9">
    <name type="scientific">Paramarasmius palmivorus</name>
    <dbReference type="NCBI Taxonomy" id="297713"/>
    <lineage>
        <taxon>Eukaryota</taxon>
        <taxon>Fungi</taxon>
        <taxon>Dikarya</taxon>
        <taxon>Basidiomycota</taxon>
        <taxon>Agaricomycotina</taxon>
        <taxon>Agaricomycetes</taxon>
        <taxon>Agaricomycetidae</taxon>
        <taxon>Agaricales</taxon>
        <taxon>Marasmiineae</taxon>
        <taxon>Marasmiaceae</taxon>
        <taxon>Paramarasmius</taxon>
    </lineage>
</organism>
<evidence type="ECO:0000313" key="8">
    <source>
        <dbReference type="EMBL" id="KAK7018664.1"/>
    </source>
</evidence>
<dbReference type="InterPro" id="IPR004345">
    <property type="entry name" value="TB2_DP1_HVA22"/>
</dbReference>
<evidence type="ECO:0000256" key="4">
    <source>
        <dbReference type="ARBA" id="ARBA00022989"/>
    </source>
</evidence>
<keyword evidence="5" id="KW-0472">Membrane</keyword>
<comment type="caution">
    <text evidence="8">The sequence shown here is derived from an EMBL/GenBank/DDBJ whole genome shotgun (WGS) entry which is preliminary data.</text>
</comment>
<proteinExistence type="inferred from homology"/>
<dbReference type="PANTHER" id="PTHR12300">
    <property type="entry name" value="HVA22-LIKE PROTEINS"/>
    <property type="match status" value="1"/>
</dbReference>
<evidence type="ECO:0000256" key="6">
    <source>
        <dbReference type="RuleBase" id="RU362006"/>
    </source>
</evidence>
<evidence type="ECO:0000256" key="1">
    <source>
        <dbReference type="ARBA" id="ARBA00004141"/>
    </source>
</evidence>
<feature type="region of interest" description="Disordered" evidence="7">
    <location>
        <begin position="241"/>
        <end position="347"/>
    </location>
</feature>
<reference evidence="8 9" key="1">
    <citation type="submission" date="2024-01" db="EMBL/GenBank/DDBJ databases">
        <title>A draft genome for a cacao thread blight-causing isolate of Paramarasmius palmivorus.</title>
        <authorList>
            <person name="Baruah I.K."/>
            <person name="Bukari Y."/>
            <person name="Amoako-Attah I."/>
            <person name="Meinhardt L.W."/>
            <person name="Bailey B.A."/>
            <person name="Cohen S.P."/>
        </authorList>
    </citation>
    <scope>NUCLEOTIDE SEQUENCE [LARGE SCALE GENOMIC DNA]</scope>
    <source>
        <strain evidence="8 9">GH-12</strain>
    </source>
</reference>
<feature type="region of interest" description="Disordered" evidence="7">
    <location>
        <begin position="186"/>
        <end position="228"/>
    </location>
</feature>
<dbReference type="AlphaFoldDB" id="A0AAW0AZ02"/>
<protein>
    <recommendedName>
        <fullName evidence="6">Protein YOP1</fullName>
    </recommendedName>
</protein>
<evidence type="ECO:0000313" key="9">
    <source>
        <dbReference type="Proteomes" id="UP001383192"/>
    </source>
</evidence>
<dbReference type="PANTHER" id="PTHR12300:SF161">
    <property type="entry name" value="RECEPTOR EXPRESSION-ENHANCING PROTEIN"/>
    <property type="match status" value="1"/>
</dbReference>
<gene>
    <name evidence="8" type="ORF">VNI00_018350</name>
</gene>
<evidence type="ECO:0000256" key="5">
    <source>
        <dbReference type="ARBA" id="ARBA00023136"/>
    </source>
</evidence>
<keyword evidence="4" id="KW-1133">Transmembrane helix</keyword>
<keyword evidence="9" id="KW-1185">Reference proteome</keyword>
<sequence>MLFYLTSRLVGTATAFLYPAYSSYKTLSQRPASEADLERWLMYWSVLGTLLSVEYFAEWIVSWLPFYYLFKTLFLLYLALPQTQGSTYIYLAHLAPFLHDHEDEIDRSMGKVKVLVWEYVQGKFRAVWEALLASMGQQPVAQAAQAAPPPTMNDPASGPTQMALGLWRTYGPSIITTGAALFSQYAPGQQQQQHAQQAQRTPSFFTERPQPQHAASSSSSSTRQSLYERRRALEEELAALERIDPGHASDSTSTSSSPFTSPAAPTFPMPSISGTTAMSSASSSPNSSPYLRERTGSGVGLGRFEEIEIPPEGYDVGTGHPTGQRSGSWFGGWGSSMGGYERVNKED</sequence>
<comment type="similarity">
    <text evidence="2 6">Belongs to the DP1 family.</text>
</comment>
<comment type="subcellular location">
    <subcellularLocation>
        <location evidence="1 6">Membrane</location>
        <topology evidence="1 6">Multi-pass membrane protein</topology>
    </subcellularLocation>
</comment>
<dbReference type="Proteomes" id="UP001383192">
    <property type="component" value="Unassembled WGS sequence"/>
</dbReference>
<name>A0AAW0AZ02_9AGAR</name>
<feature type="compositionally biased region" description="Low complexity" evidence="7">
    <location>
        <begin position="248"/>
        <end position="289"/>
    </location>
</feature>
<accession>A0AAW0AZ02</accession>
<feature type="compositionally biased region" description="Low complexity" evidence="7">
    <location>
        <begin position="189"/>
        <end position="199"/>
    </location>
</feature>
<evidence type="ECO:0000256" key="2">
    <source>
        <dbReference type="ARBA" id="ARBA00008573"/>
    </source>
</evidence>